<proteinExistence type="predicted"/>
<gene>
    <name evidence="1" type="ORF">DES51_108200</name>
</gene>
<dbReference type="PANTHER" id="PTHR37417">
    <property type="entry name" value="67 KDA MYOSIN-CROSS-REACTIVE ANTIGEN FAMILY PROTEIN (AFU_ORTHOLOGUE AFUA_5G09970)"/>
    <property type="match status" value="1"/>
</dbReference>
<dbReference type="InterPro" id="IPR036188">
    <property type="entry name" value="FAD/NAD-bd_sf"/>
</dbReference>
<sequence>MAVLLNIEYSMGVKQMEVLNMYYSSGNYEAFARPKKPADVDRKSAYVIGSGLAALTAAFYLVRDGQMKGERIHILEKLDLAGGSCDGRKDITKGYYMRGGREMDNHFEVMWDVYRDVPSIETPGVTVLDEYYWLNKEDPNYSLCRASTNCGEDAHTDKKFTLDKESALAMSKLFITPEKDLEDKKISDVLPESFWSTNFWLYWQTMFAFQRWSSALEMKRYLCRYVHHIDGLPDFSALRFTKYNQYESMILPLVKYLEAHGVTLEFGMNVKNVVIENKNGERVAKQIVYIKDDVEQTIDLTADDLVFITNGCCTDTSCYGDQNTVPDLSCVKNGTGESWDLWKNIAAQAEHGEYGNPDHYCDDFEATNWMSATVATANEDIIQHIMKICKRDPRKGKVTTGGIVTVKDSTENWYMSWTINRQPQFKAQDKDTVLIWVYGLTTNKEGNFVKKAMRDCTGEEICQEWLYHIGVPVDQIEDLAKNACNTTTCFMPFINSFFQPRKESDRPKVVPEGAVNFAFIGQFAETPRDTIFTTEYSMRTGMESVYTLLNVDRGVPEVWGSKYDVRELLRACYYAIDKQPITNIKLSFKEREMIKIAMRFVKGTDVEILLKESGLIPDTEE</sequence>
<dbReference type="GO" id="GO:0006631">
    <property type="term" value="P:fatty acid metabolic process"/>
    <property type="evidence" value="ECO:0007669"/>
    <property type="project" value="InterPro"/>
</dbReference>
<reference evidence="1 2" key="1">
    <citation type="submission" date="2018-05" db="EMBL/GenBank/DDBJ databases">
        <title>Genomic Encyclopedia of Type Strains, Phase IV (KMG-IV): sequencing the most valuable type-strain genomes for metagenomic binning, comparative biology and taxonomic classification.</title>
        <authorList>
            <person name="Goeker M."/>
        </authorList>
    </citation>
    <scope>NUCLEOTIDE SEQUENCE [LARGE SCALE GENOMIC DNA]</scope>
    <source>
        <strain evidence="1 2">JC118</strain>
    </source>
</reference>
<dbReference type="InterPro" id="IPR010354">
    <property type="entry name" value="Oleate_hydratase"/>
</dbReference>
<dbReference type="Pfam" id="PF06100">
    <property type="entry name" value="MCRA"/>
    <property type="match status" value="1"/>
</dbReference>
<protein>
    <submittedName>
        <fullName evidence="1">Oleate hydratase</fullName>
    </submittedName>
</protein>
<dbReference type="EMBL" id="QJKH01000008">
    <property type="protein sequence ID" value="PXX78272.1"/>
    <property type="molecule type" value="Genomic_DNA"/>
</dbReference>
<comment type="caution">
    <text evidence="1">The sequence shown here is derived from an EMBL/GenBank/DDBJ whole genome shotgun (WGS) entry which is preliminary data.</text>
</comment>
<dbReference type="GO" id="GO:0050151">
    <property type="term" value="F:oleate hydratase activity"/>
    <property type="evidence" value="ECO:0007669"/>
    <property type="project" value="InterPro"/>
</dbReference>
<name>A0A318KP32_9FIRM</name>
<evidence type="ECO:0000313" key="2">
    <source>
        <dbReference type="Proteomes" id="UP000247612"/>
    </source>
</evidence>
<dbReference type="Gene3D" id="3.50.50.60">
    <property type="entry name" value="FAD/NAD(P)-binding domain"/>
    <property type="match status" value="3"/>
</dbReference>
<dbReference type="RefSeq" id="WP_022936702.1">
    <property type="nucleotide sequence ID" value="NZ_CABKRQ010000001.1"/>
</dbReference>
<dbReference type="STRING" id="1034346.GCA_000313565_00398"/>
<keyword evidence="2" id="KW-1185">Reference proteome</keyword>
<dbReference type="NCBIfam" id="NF010584">
    <property type="entry name" value="PRK13977.1"/>
    <property type="match status" value="1"/>
</dbReference>
<dbReference type="AlphaFoldDB" id="A0A318KP32"/>
<accession>A0A318KP32</accession>
<dbReference type="PANTHER" id="PTHR37417:SF3">
    <property type="entry name" value="MYOSIN-CROSSREACTIVE PROTEIN"/>
    <property type="match status" value="1"/>
</dbReference>
<dbReference type="SUPFAM" id="SSF51905">
    <property type="entry name" value="FAD/NAD(P)-binding domain"/>
    <property type="match status" value="1"/>
</dbReference>
<organism evidence="1 2">
    <name type="scientific">Dielma fastidiosa</name>
    <dbReference type="NCBI Taxonomy" id="1034346"/>
    <lineage>
        <taxon>Bacteria</taxon>
        <taxon>Bacillati</taxon>
        <taxon>Bacillota</taxon>
        <taxon>Erysipelotrichia</taxon>
        <taxon>Erysipelotrichales</taxon>
        <taxon>Erysipelotrichaceae</taxon>
        <taxon>Dielma</taxon>
    </lineage>
</organism>
<dbReference type="Proteomes" id="UP000247612">
    <property type="component" value="Unassembled WGS sequence"/>
</dbReference>
<evidence type="ECO:0000313" key="1">
    <source>
        <dbReference type="EMBL" id="PXX78272.1"/>
    </source>
</evidence>
<dbReference type="GO" id="GO:0071949">
    <property type="term" value="F:FAD binding"/>
    <property type="evidence" value="ECO:0007669"/>
    <property type="project" value="InterPro"/>
</dbReference>